<accession>A0A3B0NJ45</accession>
<accession>A0A0J2GBT3</accession>
<dbReference type="EMBL" id="UIUC01000004">
    <property type="protein sequence ID" value="SVN63590.1"/>
    <property type="molecule type" value="Genomic_DNA"/>
</dbReference>
<evidence type="ECO:0000313" key="1">
    <source>
        <dbReference type="EMBL" id="SVN63590.1"/>
    </source>
</evidence>
<dbReference type="Proteomes" id="UP000259364">
    <property type="component" value="Unassembled WGS sequence"/>
</dbReference>
<evidence type="ECO:0000313" key="3">
    <source>
        <dbReference type="Proteomes" id="UP000258905"/>
    </source>
</evidence>
<dbReference type="Proteomes" id="UP000258905">
    <property type="component" value="Unassembled WGS sequence"/>
</dbReference>
<dbReference type="EMBL" id="UJHH01000005">
    <property type="protein sequence ID" value="SWF70810.1"/>
    <property type="molecule type" value="Genomic_DNA"/>
</dbReference>
<gene>
    <name evidence="1" type="ORF">SAMEA3649591_01685</name>
    <name evidence="2" type="ORF">SAMEA3720909_01495</name>
</gene>
<evidence type="ECO:0000313" key="4">
    <source>
        <dbReference type="Proteomes" id="UP000259364"/>
    </source>
</evidence>
<name>A0A0J2GBT3_KLEPN</name>
<evidence type="ECO:0000313" key="2">
    <source>
        <dbReference type="EMBL" id="SWF70810.1"/>
    </source>
</evidence>
<organism evidence="1 3">
    <name type="scientific">Klebsiella pneumoniae</name>
    <dbReference type="NCBI Taxonomy" id="573"/>
    <lineage>
        <taxon>Bacteria</taxon>
        <taxon>Pseudomonadati</taxon>
        <taxon>Pseudomonadota</taxon>
        <taxon>Gammaproteobacteria</taxon>
        <taxon>Enterobacterales</taxon>
        <taxon>Enterobacteriaceae</taxon>
        <taxon>Klebsiella/Raoultella group</taxon>
        <taxon>Klebsiella</taxon>
        <taxon>Klebsiella pneumoniae complex</taxon>
    </lineage>
</organism>
<sequence>MSQPRWSFYSLISLLICPKQTNGDRDMRGFITLSLLMASGVAVANENLVCEYAVGDFSSPPTLLTKGSANVIFNGKSFTAYRPGGSYVVSPPLTEKKDGMIFIDDKTKVFAASQDKSNFAVSDRIKKTTEQWAKCEIDKASALQKKSEDEMRMVESLSGAKAKSFFMKEKHAFTTNCLVWEDVTMITGRYPAMIIAGSVMMGKNPRWDGREYSFTFNGGSMMARFVPSEPRHKFVIQAGDKFYGCGPSEIDHNYE</sequence>
<reference evidence="3 4" key="1">
    <citation type="submission" date="2018-08" db="EMBL/GenBank/DDBJ databases">
        <authorList>
            <consortium name="Pathogen Informatics"/>
        </authorList>
    </citation>
    <scope>NUCLEOTIDE SEQUENCE [LARGE SCALE GENOMIC DNA]</scope>
    <source>
        <strain evidence="1 3">EuSCAPE_GR003</strain>
        <strain evidence="2 4">EuSCAPE_UK014</strain>
    </source>
</reference>
<proteinExistence type="predicted"/>
<protein>
    <submittedName>
        <fullName evidence="1">Uncharacterized protein</fullName>
    </submittedName>
</protein>
<comment type="caution">
    <text evidence="1">The sequence shown here is derived from an EMBL/GenBank/DDBJ whole genome shotgun (WGS) entry which is preliminary data.</text>
</comment>
<dbReference type="AlphaFoldDB" id="A0A0J2GBT3"/>